<gene>
    <name evidence="2" type="ORF">SAMN05421740_10638</name>
</gene>
<dbReference type="Pfam" id="PF09413">
    <property type="entry name" value="DUF2007"/>
    <property type="match status" value="1"/>
</dbReference>
<proteinExistence type="predicted"/>
<evidence type="ECO:0000313" key="2">
    <source>
        <dbReference type="EMBL" id="SEL49827.1"/>
    </source>
</evidence>
<dbReference type="OrthoDB" id="1467917at2"/>
<dbReference type="SUPFAM" id="SSF54913">
    <property type="entry name" value="GlnB-like"/>
    <property type="match status" value="1"/>
</dbReference>
<dbReference type="STRING" id="332977.SAMN05421740_10638"/>
<evidence type="ECO:0000259" key="1">
    <source>
        <dbReference type="Pfam" id="PF09413"/>
    </source>
</evidence>
<dbReference type="InterPro" id="IPR018551">
    <property type="entry name" value="DUF2007"/>
</dbReference>
<keyword evidence="3" id="KW-1185">Reference proteome</keyword>
<accession>A0A1H7QRB2</accession>
<name>A0A1H7QRB2_9SPHI</name>
<evidence type="ECO:0000313" key="3">
    <source>
        <dbReference type="Proteomes" id="UP000198916"/>
    </source>
</evidence>
<dbReference type="RefSeq" id="WP_090606565.1">
    <property type="nucleotide sequence ID" value="NZ_FNZR01000006.1"/>
</dbReference>
<protein>
    <submittedName>
        <fullName evidence="2">Putative signal transducing protein</fullName>
    </submittedName>
</protein>
<sequence length="72" mass="8254">MEKHWTKLLVTTNTFQAEITKQMLEEHGVPAVVINKQDSSYRFGQVELYVHESKEAFARDLMSKIGQGDNEA</sequence>
<organism evidence="2 3">
    <name type="scientific">Parapedobacter koreensis</name>
    <dbReference type="NCBI Taxonomy" id="332977"/>
    <lineage>
        <taxon>Bacteria</taxon>
        <taxon>Pseudomonadati</taxon>
        <taxon>Bacteroidota</taxon>
        <taxon>Sphingobacteriia</taxon>
        <taxon>Sphingobacteriales</taxon>
        <taxon>Sphingobacteriaceae</taxon>
        <taxon>Parapedobacter</taxon>
    </lineage>
</organism>
<feature type="domain" description="DUF2007" evidence="1">
    <location>
        <begin position="5"/>
        <end position="65"/>
    </location>
</feature>
<dbReference type="InterPro" id="IPR011322">
    <property type="entry name" value="N-reg_PII-like_a/b"/>
</dbReference>
<dbReference type="Proteomes" id="UP000198916">
    <property type="component" value="Unassembled WGS sequence"/>
</dbReference>
<reference evidence="3" key="1">
    <citation type="submission" date="2016-10" db="EMBL/GenBank/DDBJ databases">
        <authorList>
            <person name="Varghese N."/>
            <person name="Submissions S."/>
        </authorList>
    </citation>
    <scope>NUCLEOTIDE SEQUENCE [LARGE SCALE GENOMIC DNA]</scope>
    <source>
        <strain evidence="3">Jip14</strain>
    </source>
</reference>
<dbReference type="EMBL" id="FNZR01000006">
    <property type="protein sequence ID" value="SEL49827.1"/>
    <property type="molecule type" value="Genomic_DNA"/>
</dbReference>
<dbReference type="AlphaFoldDB" id="A0A1H7QRB2"/>